<evidence type="ECO:0000256" key="1">
    <source>
        <dbReference type="SAM" id="Phobius"/>
    </source>
</evidence>
<feature type="transmembrane region" description="Helical" evidence="1">
    <location>
        <begin position="20"/>
        <end position="39"/>
    </location>
</feature>
<keyword evidence="3" id="KW-1185">Reference proteome</keyword>
<organism evidence="2 3">
    <name type="scientific">Acinetobacter boissieri</name>
    <dbReference type="NCBI Taxonomy" id="1219383"/>
    <lineage>
        <taxon>Bacteria</taxon>
        <taxon>Pseudomonadati</taxon>
        <taxon>Pseudomonadota</taxon>
        <taxon>Gammaproteobacteria</taxon>
        <taxon>Moraxellales</taxon>
        <taxon>Moraxellaceae</taxon>
        <taxon>Acinetobacter</taxon>
    </lineage>
</organism>
<dbReference type="EMBL" id="FMYL01000011">
    <property type="protein sequence ID" value="SDC19259.1"/>
    <property type="molecule type" value="Genomic_DNA"/>
</dbReference>
<name>A0A1G6JKI5_9GAMM</name>
<gene>
    <name evidence="2" type="ORF">SAMN05421733_11180</name>
</gene>
<evidence type="ECO:0000313" key="3">
    <source>
        <dbReference type="Proteomes" id="UP000242501"/>
    </source>
</evidence>
<feature type="transmembrane region" description="Helical" evidence="1">
    <location>
        <begin position="117"/>
        <end position="140"/>
    </location>
</feature>
<keyword evidence="1" id="KW-0472">Membrane</keyword>
<keyword evidence="1" id="KW-1133">Transmembrane helix</keyword>
<feature type="transmembrane region" description="Helical" evidence="1">
    <location>
        <begin position="45"/>
        <end position="62"/>
    </location>
</feature>
<dbReference type="OrthoDB" id="64737at2"/>
<dbReference type="STRING" id="1219383.SAMN05421733_11180"/>
<reference evidence="3" key="1">
    <citation type="submission" date="2016-09" db="EMBL/GenBank/DDBJ databases">
        <authorList>
            <person name="Varghese N."/>
            <person name="Submissions S."/>
        </authorList>
    </citation>
    <scope>NUCLEOTIDE SEQUENCE [LARGE SCALE GENOMIC DNA]</scope>
    <source>
        <strain evidence="3">ANC 4422</strain>
    </source>
</reference>
<feature type="transmembrane region" description="Helical" evidence="1">
    <location>
        <begin position="82"/>
        <end position="105"/>
    </location>
</feature>
<dbReference type="Pfam" id="PF07077">
    <property type="entry name" value="DUF1345"/>
    <property type="match status" value="1"/>
</dbReference>
<sequence>MNYLRRSYFSIIHHPRFYTMIPVGLTIALILNLVTNWKWSTVTLISWNTAVIFYLICSFIQLKGDQQEHIVRRAKKQDEGKWTILLLVFIALIMCLCAILVNLSHIPNQANIKYARVALSIFTIVSTWFFVHTIFAIHYAHDFYVAYQKQEETGLEFPKTAKPTYSDFIYFSYVIGTASQTADVSITSSRMRRLNTLHLLLAFAYNTLILA</sequence>
<dbReference type="InterPro" id="IPR009781">
    <property type="entry name" value="DUF1345"/>
</dbReference>
<protein>
    <submittedName>
        <fullName evidence="2">Uncharacterized membrane protein</fullName>
    </submittedName>
</protein>
<accession>A0A1G6JKI5</accession>
<feature type="non-terminal residue" evidence="2">
    <location>
        <position position="211"/>
    </location>
</feature>
<proteinExistence type="predicted"/>
<dbReference type="Proteomes" id="UP000242501">
    <property type="component" value="Unassembled WGS sequence"/>
</dbReference>
<dbReference type="AlphaFoldDB" id="A0A1G6JKI5"/>
<keyword evidence="1" id="KW-0812">Transmembrane</keyword>
<dbReference type="RefSeq" id="WP_092749657.1">
    <property type="nucleotide sequence ID" value="NZ_FMYL01000011.1"/>
</dbReference>
<evidence type="ECO:0000313" key="2">
    <source>
        <dbReference type="EMBL" id="SDC19259.1"/>
    </source>
</evidence>